<dbReference type="Proteomes" id="UP001299068">
    <property type="component" value="Unassembled WGS sequence"/>
</dbReference>
<evidence type="ECO:0000313" key="3">
    <source>
        <dbReference type="Proteomes" id="UP001299068"/>
    </source>
</evidence>
<keyword evidence="1" id="KW-1133">Transmembrane helix</keyword>
<evidence type="ECO:0000256" key="1">
    <source>
        <dbReference type="SAM" id="Phobius"/>
    </source>
</evidence>
<dbReference type="PROSITE" id="PS51257">
    <property type="entry name" value="PROKAR_LIPOPROTEIN"/>
    <property type="match status" value="1"/>
</dbReference>
<proteinExistence type="predicted"/>
<reference evidence="2 3" key="1">
    <citation type="journal article" date="2021" name="Cell Host Microbe">
        <title>in vivo commensal control of Clostridioides difficile virulence.</title>
        <authorList>
            <person name="Girinathan B.P."/>
            <person name="Dibenedetto N."/>
            <person name="Worley J.N."/>
            <person name="Peltier J."/>
            <person name="Arrieta-Ortiz M.L."/>
            <person name="Rupa Christinal Immanuel S."/>
            <person name="Lavin R."/>
            <person name="Delaney M.L."/>
            <person name="Cummins C."/>
            <person name="Hoffmann M."/>
            <person name="Luo Y."/>
            <person name="Gonzalez-Escalona N."/>
            <person name="Allard M."/>
            <person name="Onderdonk A.B."/>
            <person name="Gerber G.K."/>
            <person name="Sonenshein A.L."/>
            <person name="Baliga N."/>
            <person name="Dupuy B."/>
            <person name="Bry L."/>
        </authorList>
    </citation>
    <scope>NUCLEOTIDE SEQUENCE [LARGE SCALE GENOMIC DNA]</scope>
    <source>
        <strain evidence="2 3">DSM 599</strain>
    </source>
</reference>
<sequence length="196" mass="22307">MKRNLRIYVVVALFLGASIALIGCGFHVGKVISVEGVNKASGMKLFIEDYNKDYDEFKKDKGNILNNEIEKNPTLKITYEGITEDARLIMYSQKKSNVKIIKEESDDIIRGKGLPVYKVSPEEELKLNFSEGGQKYIGFCVLDGDKGVDLDERMFATKDDGIDYIRVPERKGNYIMYIFSGWEDAYTIYGIKLEVQ</sequence>
<keyword evidence="1" id="KW-0812">Transmembrane</keyword>
<comment type="caution">
    <text evidence="2">The sequence shown here is derived from an EMBL/GenBank/DDBJ whole genome shotgun (WGS) entry which is preliminary data.</text>
</comment>
<keyword evidence="3" id="KW-1185">Reference proteome</keyword>
<gene>
    <name evidence="2" type="ORF">K5V21_12910</name>
</gene>
<keyword evidence="1" id="KW-0472">Membrane</keyword>
<dbReference type="EMBL" id="JAIKTU010000010">
    <property type="protein sequence ID" value="MBY0756349.1"/>
    <property type="molecule type" value="Genomic_DNA"/>
</dbReference>
<accession>A0ABS7KZZ5</accession>
<organism evidence="2 3">
    <name type="scientific">Clostridium sardiniense</name>
    <name type="common">Clostridium absonum</name>
    <dbReference type="NCBI Taxonomy" id="29369"/>
    <lineage>
        <taxon>Bacteria</taxon>
        <taxon>Bacillati</taxon>
        <taxon>Bacillota</taxon>
        <taxon>Clostridia</taxon>
        <taxon>Eubacteriales</taxon>
        <taxon>Clostridiaceae</taxon>
        <taxon>Clostridium</taxon>
    </lineage>
</organism>
<protein>
    <recommendedName>
        <fullName evidence="4">Lipoprotein</fullName>
    </recommendedName>
</protein>
<name>A0ABS7KZZ5_CLOSR</name>
<dbReference type="RefSeq" id="WP_221861602.1">
    <property type="nucleotide sequence ID" value="NZ_JAIKTU010000010.1"/>
</dbReference>
<feature type="transmembrane region" description="Helical" evidence="1">
    <location>
        <begin position="7"/>
        <end position="29"/>
    </location>
</feature>
<evidence type="ECO:0000313" key="2">
    <source>
        <dbReference type="EMBL" id="MBY0756349.1"/>
    </source>
</evidence>
<evidence type="ECO:0008006" key="4">
    <source>
        <dbReference type="Google" id="ProtNLM"/>
    </source>
</evidence>